<protein>
    <submittedName>
        <fullName evidence="1">Uncharacterized protein</fullName>
    </submittedName>
</protein>
<name>A0ACC0CEK6_CATRO</name>
<dbReference type="Proteomes" id="UP001060085">
    <property type="component" value="Linkage Group LG01"/>
</dbReference>
<proteinExistence type="predicted"/>
<reference evidence="2" key="1">
    <citation type="journal article" date="2023" name="Nat. Plants">
        <title>Single-cell RNA sequencing provides a high-resolution roadmap for understanding the multicellular compartmentation of specialized metabolism.</title>
        <authorList>
            <person name="Sun S."/>
            <person name="Shen X."/>
            <person name="Li Y."/>
            <person name="Li Y."/>
            <person name="Wang S."/>
            <person name="Li R."/>
            <person name="Zhang H."/>
            <person name="Shen G."/>
            <person name="Guo B."/>
            <person name="Wei J."/>
            <person name="Xu J."/>
            <person name="St-Pierre B."/>
            <person name="Chen S."/>
            <person name="Sun C."/>
        </authorList>
    </citation>
    <scope>NUCLEOTIDE SEQUENCE [LARGE SCALE GENOMIC DNA]</scope>
</reference>
<evidence type="ECO:0000313" key="1">
    <source>
        <dbReference type="EMBL" id="KAI5683335.1"/>
    </source>
</evidence>
<organism evidence="1 2">
    <name type="scientific">Catharanthus roseus</name>
    <name type="common">Madagascar periwinkle</name>
    <name type="synonym">Vinca rosea</name>
    <dbReference type="NCBI Taxonomy" id="4058"/>
    <lineage>
        <taxon>Eukaryota</taxon>
        <taxon>Viridiplantae</taxon>
        <taxon>Streptophyta</taxon>
        <taxon>Embryophyta</taxon>
        <taxon>Tracheophyta</taxon>
        <taxon>Spermatophyta</taxon>
        <taxon>Magnoliopsida</taxon>
        <taxon>eudicotyledons</taxon>
        <taxon>Gunneridae</taxon>
        <taxon>Pentapetalae</taxon>
        <taxon>asterids</taxon>
        <taxon>lamiids</taxon>
        <taxon>Gentianales</taxon>
        <taxon>Apocynaceae</taxon>
        <taxon>Rauvolfioideae</taxon>
        <taxon>Vinceae</taxon>
        <taxon>Catharanthinae</taxon>
        <taxon>Catharanthus</taxon>
    </lineage>
</organism>
<dbReference type="EMBL" id="CM044701">
    <property type="protein sequence ID" value="KAI5683335.1"/>
    <property type="molecule type" value="Genomic_DNA"/>
</dbReference>
<sequence>MYAVIAEPPRDFVNWGSKIETPFSQASPKIFCSKLLSQNHGSKFKDFLTRNHGVRSRSKDGFISLKCKSCLSIRAPFVIGPKRKALKLSAFKGNGQNDESGGRPSGSKSLKNSVCLSYVSQDSDTTIVESPKAQSIPASYPSEEESTTGSPAIQNLFKSWLMLLRTTPANQAVHETLEEPSSTETSDTQSSIQQKERFSIVKAVCCYFMGLDATVKIPLFIFIPWYLAVSLFYGAEVSKELTPLWVLGPLIVALYIKMLRAICALYVFSFKQTVKVLRNLPAYYLVAYSYIFGGKLKEVVQLRLLQPLMDIKNLDYRQVSRKKIKDLEVFLVEKYLDFVESIWPYYCRAIRFLKRANLI</sequence>
<gene>
    <name evidence="1" type="ORF">M9H77_04563</name>
</gene>
<evidence type="ECO:0000313" key="2">
    <source>
        <dbReference type="Proteomes" id="UP001060085"/>
    </source>
</evidence>
<accession>A0ACC0CEK6</accession>
<keyword evidence="2" id="KW-1185">Reference proteome</keyword>
<comment type="caution">
    <text evidence="1">The sequence shown here is derived from an EMBL/GenBank/DDBJ whole genome shotgun (WGS) entry which is preliminary data.</text>
</comment>